<feature type="transmembrane region" description="Helical" evidence="1">
    <location>
        <begin position="270"/>
        <end position="292"/>
    </location>
</feature>
<keyword evidence="1" id="KW-0472">Membrane</keyword>
<dbReference type="RefSeq" id="WP_314000388.1">
    <property type="nucleotide sequence ID" value="NZ_JASJOT010000018.1"/>
</dbReference>
<dbReference type="Proteomes" id="UP001228581">
    <property type="component" value="Unassembled WGS sequence"/>
</dbReference>
<evidence type="ECO:0000313" key="3">
    <source>
        <dbReference type="EMBL" id="MDJ1495948.1"/>
    </source>
</evidence>
<dbReference type="EC" id="2.3.-.-" evidence="3"/>
<feature type="transmembrane region" description="Helical" evidence="1">
    <location>
        <begin position="304"/>
        <end position="326"/>
    </location>
</feature>
<accession>A0ABT7CQB5</accession>
<protein>
    <submittedName>
        <fullName evidence="3">Acyltransferase</fullName>
        <ecNumber evidence="3">2.3.-.-</ecNumber>
    </submittedName>
</protein>
<dbReference type="PANTHER" id="PTHR23028:SF53">
    <property type="entry name" value="ACYL_TRANSF_3 DOMAIN-CONTAINING PROTEIN"/>
    <property type="match status" value="1"/>
</dbReference>
<dbReference type="GO" id="GO:0016746">
    <property type="term" value="F:acyltransferase activity"/>
    <property type="evidence" value="ECO:0007669"/>
    <property type="project" value="UniProtKB-KW"/>
</dbReference>
<keyword evidence="1" id="KW-0812">Transmembrane</keyword>
<feature type="domain" description="Acyltransferase 3" evidence="2">
    <location>
        <begin position="9"/>
        <end position="350"/>
    </location>
</feature>
<organism evidence="3 4">
    <name type="scientific">Xanthocytophaga flava</name>
    <dbReference type="NCBI Taxonomy" id="3048013"/>
    <lineage>
        <taxon>Bacteria</taxon>
        <taxon>Pseudomonadati</taxon>
        <taxon>Bacteroidota</taxon>
        <taxon>Cytophagia</taxon>
        <taxon>Cytophagales</taxon>
        <taxon>Rhodocytophagaceae</taxon>
        <taxon>Xanthocytophaga</taxon>
    </lineage>
</organism>
<feature type="transmembrane region" description="Helical" evidence="1">
    <location>
        <begin position="179"/>
        <end position="196"/>
    </location>
</feature>
<name>A0ABT7CQB5_9BACT</name>
<feature type="transmembrane region" description="Helical" evidence="1">
    <location>
        <begin position="87"/>
        <end position="103"/>
    </location>
</feature>
<dbReference type="Pfam" id="PF01757">
    <property type="entry name" value="Acyl_transf_3"/>
    <property type="match status" value="1"/>
</dbReference>
<sequence length="408" mass="47481">MLKVKDRIDALSGIRIFLILSIAAGHFIESYISHLPQWQQGLFTNYYFSTSFFFILSGFILTYVYFDDERGIRIPVKRFLHSRLSKIYPIHLLFIVIMAPRFFSMEGSLIPGTDITITKPYIIGSFFSQVFLLDAWNPVSLSVNGPAWSVSALFFFYLLFPYFCRIIKNDTVSQLQKKTLTLWAIYLIYPICYIFFDLDSQHPIFEGLLHHNPLLRLPEFLIGMLVCRIYQINQQNDQLINTPFYVRLSPSLMLIVAILAYAIFPVFIPYALLHNGLFLPIQLVLILSLAANRDLTTRFLSHPFILKVSNASLTIFIAHYFILGWWGRVDQAFRFFSSLHWRELFEVRIFLNKLIQLKNQPTDVSFTSFLIGLGVLVTVSYFLQMYFVNPIGKLFSYQQKPSRVLVNS</sequence>
<comment type="caution">
    <text evidence="3">The sequence shown here is derived from an EMBL/GenBank/DDBJ whole genome shotgun (WGS) entry which is preliminary data.</text>
</comment>
<keyword evidence="3" id="KW-0012">Acyltransferase</keyword>
<feature type="transmembrane region" description="Helical" evidence="1">
    <location>
        <begin position="46"/>
        <end position="66"/>
    </location>
</feature>
<dbReference type="EMBL" id="JASJOT010000018">
    <property type="protein sequence ID" value="MDJ1495948.1"/>
    <property type="molecule type" value="Genomic_DNA"/>
</dbReference>
<evidence type="ECO:0000259" key="2">
    <source>
        <dbReference type="Pfam" id="PF01757"/>
    </source>
</evidence>
<dbReference type="InterPro" id="IPR002656">
    <property type="entry name" value="Acyl_transf_3_dom"/>
</dbReference>
<keyword evidence="3" id="KW-0808">Transferase</keyword>
<evidence type="ECO:0000313" key="4">
    <source>
        <dbReference type="Proteomes" id="UP001228581"/>
    </source>
</evidence>
<feature type="transmembrane region" description="Helical" evidence="1">
    <location>
        <begin position="12"/>
        <end position="34"/>
    </location>
</feature>
<evidence type="ECO:0000256" key="1">
    <source>
        <dbReference type="SAM" id="Phobius"/>
    </source>
</evidence>
<dbReference type="PANTHER" id="PTHR23028">
    <property type="entry name" value="ACETYLTRANSFERASE"/>
    <property type="match status" value="1"/>
</dbReference>
<keyword evidence="4" id="KW-1185">Reference proteome</keyword>
<feature type="transmembrane region" description="Helical" evidence="1">
    <location>
        <begin position="147"/>
        <end position="167"/>
    </location>
</feature>
<feature type="transmembrane region" description="Helical" evidence="1">
    <location>
        <begin position="216"/>
        <end position="232"/>
    </location>
</feature>
<keyword evidence="1" id="KW-1133">Transmembrane helix</keyword>
<feature type="transmembrane region" description="Helical" evidence="1">
    <location>
        <begin position="366"/>
        <end position="388"/>
    </location>
</feature>
<feature type="transmembrane region" description="Helical" evidence="1">
    <location>
        <begin position="244"/>
        <end position="264"/>
    </location>
</feature>
<reference evidence="3 4" key="1">
    <citation type="submission" date="2023-05" db="EMBL/GenBank/DDBJ databases">
        <authorList>
            <person name="Zhang X."/>
        </authorList>
    </citation>
    <scope>NUCLEOTIDE SEQUENCE [LARGE SCALE GENOMIC DNA]</scope>
    <source>
        <strain evidence="3 4">DM2B3-1</strain>
    </source>
</reference>
<proteinExistence type="predicted"/>
<gene>
    <name evidence="3" type="ORF">QNI19_23640</name>
</gene>
<dbReference type="InterPro" id="IPR050879">
    <property type="entry name" value="Acyltransferase_3"/>
</dbReference>